<dbReference type="AlphaFoldDB" id="E4YCY1"/>
<evidence type="ECO:0000256" key="2">
    <source>
        <dbReference type="SAM" id="MobiDB-lite"/>
    </source>
</evidence>
<name>E4YCY1_OIKDI</name>
<protein>
    <submittedName>
        <fullName evidence="3">Uncharacterized protein</fullName>
    </submittedName>
</protein>
<organism evidence="3">
    <name type="scientific">Oikopleura dioica</name>
    <name type="common">Tunicate</name>
    <dbReference type="NCBI Taxonomy" id="34765"/>
    <lineage>
        <taxon>Eukaryota</taxon>
        <taxon>Metazoa</taxon>
        <taxon>Chordata</taxon>
        <taxon>Tunicata</taxon>
        <taxon>Appendicularia</taxon>
        <taxon>Copelata</taxon>
        <taxon>Oikopleuridae</taxon>
        <taxon>Oikopleura</taxon>
    </lineage>
</organism>
<dbReference type="Proteomes" id="UP000011014">
    <property type="component" value="Unassembled WGS sequence"/>
</dbReference>
<sequence>MQGAFHEPRPESMRSRDETFHDNRAESIRDDVSVARSDVSTIRRKHGIQQMREFLVEALKEFENGMLLTELHAHMNDGFMSRVLNRRGITQEKFINVLSTFDEIIVEDGRVYLATEESTEEEEETEDEESSESDSGTDVSEVGMFDVPKPQTTVQKIPATESHAKPLVSFNKAREVYDAKQELTALRLVDAELNAQLATVQRLIAENKEKIEASQEKYERVADEFVEGYMKAF</sequence>
<reference evidence="3" key="1">
    <citation type="journal article" date="2010" name="Science">
        <title>Plasticity of animal genome architecture unmasked by rapid evolution of a pelagic tunicate.</title>
        <authorList>
            <person name="Denoeud F."/>
            <person name="Henriet S."/>
            <person name="Mungpakdee S."/>
            <person name="Aury J.M."/>
            <person name="Da Silva C."/>
            <person name="Brinkmann H."/>
            <person name="Mikhaleva J."/>
            <person name="Olsen L.C."/>
            <person name="Jubin C."/>
            <person name="Canestro C."/>
            <person name="Bouquet J.M."/>
            <person name="Danks G."/>
            <person name="Poulain J."/>
            <person name="Campsteijn C."/>
            <person name="Adamski M."/>
            <person name="Cross I."/>
            <person name="Yadetie F."/>
            <person name="Muffato M."/>
            <person name="Louis A."/>
            <person name="Butcher S."/>
            <person name="Tsagkogeorga G."/>
            <person name="Konrad A."/>
            <person name="Singh S."/>
            <person name="Jensen M.F."/>
            <person name="Cong E.H."/>
            <person name="Eikeseth-Otteraa H."/>
            <person name="Noel B."/>
            <person name="Anthouard V."/>
            <person name="Porcel B.M."/>
            <person name="Kachouri-Lafond R."/>
            <person name="Nishino A."/>
            <person name="Ugolini M."/>
            <person name="Chourrout P."/>
            <person name="Nishida H."/>
            <person name="Aasland R."/>
            <person name="Huzurbazar S."/>
            <person name="Westhof E."/>
            <person name="Delsuc F."/>
            <person name="Lehrach H."/>
            <person name="Reinhardt R."/>
            <person name="Weissenbach J."/>
            <person name="Roy S.W."/>
            <person name="Artiguenave F."/>
            <person name="Postlethwait J.H."/>
            <person name="Manak J.R."/>
            <person name="Thompson E.M."/>
            <person name="Jaillon O."/>
            <person name="Du Pasquier L."/>
            <person name="Boudinot P."/>
            <person name="Liberles D.A."/>
            <person name="Volff J.N."/>
            <person name="Philippe H."/>
            <person name="Lenhard B."/>
            <person name="Roest Crollius H."/>
            <person name="Wincker P."/>
            <person name="Chourrout D."/>
        </authorList>
    </citation>
    <scope>NUCLEOTIDE SEQUENCE [LARGE SCALE GENOMIC DNA]</scope>
</reference>
<keyword evidence="1" id="KW-0175">Coiled coil</keyword>
<feature type="region of interest" description="Disordered" evidence="2">
    <location>
        <begin position="115"/>
        <end position="143"/>
    </location>
</feature>
<evidence type="ECO:0000256" key="1">
    <source>
        <dbReference type="SAM" id="Coils"/>
    </source>
</evidence>
<feature type="compositionally biased region" description="Acidic residues" evidence="2">
    <location>
        <begin position="117"/>
        <end position="132"/>
    </location>
</feature>
<accession>E4YCY1</accession>
<dbReference type="EMBL" id="FN654413">
    <property type="protein sequence ID" value="CBY33398.1"/>
    <property type="molecule type" value="Genomic_DNA"/>
</dbReference>
<feature type="coiled-coil region" evidence="1">
    <location>
        <begin position="197"/>
        <end position="224"/>
    </location>
</feature>
<evidence type="ECO:0000313" key="3">
    <source>
        <dbReference type="EMBL" id="CBY33398.1"/>
    </source>
</evidence>
<feature type="region of interest" description="Disordered" evidence="2">
    <location>
        <begin position="1"/>
        <end position="22"/>
    </location>
</feature>
<proteinExistence type="predicted"/>
<gene>
    <name evidence="3" type="ORF">GSOID_T00021304001</name>
</gene>